<organism evidence="1 2">
    <name type="scientific">Platanthera guangdongensis</name>
    <dbReference type="NCBI Taxonomy" id="2320717"/>
    <lineage>
        <taxon>Eukaryota</taxon>
        <taxon>Viridiplantae</taxon>
        <taxon>Streptophyta</taxon>
        <taxon>Embryophyta</taxon>
        <taxon>Tracheophyta</taxon>
        <taxon>Spermatophyta</taxon>
        <taxon>Magnoliopsida</taxon>
        <taxon>Liliopsida</taxon>
        <taxon>Asparagales</taxon>
        <taxon>Orchidaceae</taxon>
        <taxon>Orchidoideae</taxon>
        <taxon>Orchideae</taxon>
        <taxon>Orchidinae</taxon>
        <taxon>Platanthera</taxon>
    </lineage>
</organism>
<reference evidence="1 2" key="1">
    <citation type="journal article" date="2022" name="Nat. Plants">
        <title>Genomes of leafy and leafless Platanthera orchids illuminate the evolution of mycoheterotrophy.</title>
        <authorList>
            <person name="Li M.H."/>
            <person name="Liu K.W."/>
            <person name="Li Z."/>
            <person name="Lu H.C."/>
            <person name="Ye Q.L."/>
            <person name="Zhang D."/>
            <person name="Wang J.Y."/>
            <person name="Li Y.F."/>
            <person name="Zhong Z.M."/>
            <person name="Liu X."/>
            <person name="Yu X."/>
            <person name="Liu D.K."/>
            <person name="Tu X.D."/>
            <person name="Liu B."/>
            <person name="Hao Y."/>
            <person name="Liao X.Y."/>
            <person name="Jiang Y.T."/>
            <person name="Sun W.H."/>
            <person name="Chen J."/>
            <person name="Chen Y.Q."/>
            <person name="Ai Y."/>
            <person name="Zhai J.W."/>
            <person name="Wu S.S."/>
            <person name="Zhou Z."/>
            <person name="Hsiao Y.Y."/>
            <person name="Wu W.L."/>
            <person name="Chen Y.Y."/>
            <person name="Lin Y.F."/>
            <person name="Hsu J.L."/>
            <person name="Li C.Y."/>
            <person name="Wang Z.W."/>
            <person name="Zhao X."/>
            <person name="Zhong W.Y."/>
            <person name="Ma X.K."/>
            <person name="Ma L."/>
            <person name="Huang J."/>
            <person name="Chen G.Z."/>
            <person name="Huang M.Z."/>
            <person name="Huang L."/>
            <person name="Peng D.H."/>
            <person name="Luo Y.B."/>
            <person name="Zou S.Q."/>
            <person name="Chen S.P."/>
            <person name="Lan S."/>
            <person name="Tsai W.C."/>
            <person name="Van de Peer Y."/>
            <person name="Liu Z.J."/>
        </authorList>
    </citation>
    <scope>NUCLEOTIDE SEQUENCE [LARGE SCALE GENOMIC DNA]</scope>
    <source>
        <strain evidence="1">Lor288</strain>
    </source>
</reference>
<dbReference type="InterPro" id="IPR043129">
    <property type="entry name" value="ATPase_NBD"/>
</dbReference>
<comment type="caution">
    <text evidence="1">The sequence shown here is derived from an EMBL/GenBank/DDBJ whole genome shotgun (WGS) entry which is preliminary data.</text>
</comment>
<gene>
    <name evidence="1" type="primary">AC71</name>
    <name evidence="1" type="ORF">KSP40_PGU013389</name>
</gene>
<sequence>MGHKDAKACEEAQSKRSILTRKFPPIVRNWDDMEKVWRHALCDLFRGVAPEEHTVLLNDPSINVAMQTLISLQASARTTDGGTGHVISAIERHNCSVM</sequence>
<accession>A0ABR2MW48</accession>
<protein>
    <submittedName>
        <fullName evidence="1">Actin-71</fullName>
    </submittedName>
</protein>
<dbReference type="Gene3D" id="3.30.420.40">
    <property type="match status" value="1"/>
</dbReference>
<keyword evidence="2" id="KW-1185">Reference proteome</keyword>
<evidence type="ECO:0000313" key="2">
    <source>
        <dbReference type="Proteomes" id="UP001412067"/>
    </source>
</evidence>
<dbReference type="Proteomes" id="UP001412067">
    <property type="component" value="Unassembled WGS sequence"/>
</dbReference>
<name>A0ABR2MW48_9ASPA</name>
<dbReference type="SUPFAM" id="SSF53067">
    <property type="entry name" value="Actin-like ATPase domain"/>
    <property type="match status" value="1"/>
</dbReference>
<dbReference type="EMBL" id="JBBWWR010000004">
    <property type="protein sequence ID" value="KAK8968107.1"/>
    <property type="molecule type" value="Genomic_DNA"/>
</dbReference>
<proteinExistence type="predicted"/>
<evidence type="ECO:0000313" key="1">
    <source>
        <dbReference type="EMBL" id="KAK8968107.1"/>
    </source>
</evidence>